<keyword evidence="5 7" id="KW-0472">Membrane</keyword>
<evidence type="ECO:0000256" key="6">
    <source>
        <dbReference type="SAM" id="MobiDB-lite"/>
    </source>
</evidence>
<evidence type="ECO:0000313" key="9">
    <source>
        <dbReference type="Proteomes" id="UP000830729"/>
    </source>
</evidence>
<feature type="region of interest" description="Disordered" evidence="6">
    <location>
        <begin position="362"/>
        <end position="406"/>
    </location>
</feature>
<proteinExistence type="inferred from homology"/>
<feature type="transmembrane region" description="Helical" evidence="7">
    <location>
        <begin position="64"/>
        <end position="85"/>
    </location>
</feature>
<dbReference type="RefSeq" id="WP_248651960.1">
    <property type="nucleotide sequence ID" value="NZ_CP096659.1"/>
</dbReference>
<keyword evidence="9" id="KW-1185">Reference proteome</keyword>
<feature type="transmembrane region" description="Helical" evidence="7">
    <location>
        <begin position="12"/>
        <end position="43"/>
    </location>
</feature>
<feature type="transmembrane region" description="Helical" evidence="7">
    <location>
        <begin position="140"/>
        <end position="162"/>
    </location>
</feature>
<feature type="transmembrane region" description="Helical" evidence="7">
    <location>
        <begin position="197"/>
        <end position="216"/>
    </location>
</feature>
<evidence type="ECO:0000256" key="3">
    <source>
        <dbReference type="ARBA" id="ARBA00022692"/>
    </source>
</evidence>
<keyword evidence="3 7" id="KW-0812">Transmembrane</keyword>
<dbReference type="EMBL" id="CP096659">
    <property type="protein sequence ID" value="UPV75923.1"/>
    <property type="molecule type" value="Genomic_DNA"/>
</dbReference>
<organism evidence="8 9">
    <name type="scientific">Halorussus limi</name>
    <dbReference type="NCBI Taxonomy" id="2938695"/>
    <lineage>
        <taxon>Archaea</taxon>
        <taxon>Methanobacteriati</taxon>
        <taxon>Methanobacteriota</taxon>
        <taxon>Stenosarchaea group</taxon>
        <taxon>Halobacteria</taxon>
        <taxon>Halobacteriales</taxon>
        <taxon>Haladaptataceae</taxon>
        <taxon>Halorussus</taxon>
    </lineage>
</organism>
<dbReference type="GO" id="GO:0016020">
    <property type="term" value="C:membrane"/>
    <property type="evidence" value="ECO:0007669"/>
    <property type="project" value="UniProtKB-SubCell"/>
</dbReference>
<protein>
    <submittedName>
        <fullName evidence="8">AI-2E family transporter</fullName>
    </submittedName>
</protein>
<accession>A0A8U0HYQ8</accession>
<reference evidence="8 9" key="1">
    <citation type="submission" date="2022-04" db="EMBL/GenBank/DDBJ databases">
        <title>Diverse halophilic archaea isolated from saline environments.</title>
        <authorList>
            <person name="Cui H.-L."/>
        </authorList>
    </citation>
    <scope>NUCLEOTIDE SEQUENCE [LARGE SCALE GENOMIC DNA]</scope>
    <source>
        <strain evidence="8 9">XZYJT49</strain>
    </source>
</reference>
<dbReference type="GeneID" id="72185063"/>
<feature type="transmembrane region" description="Helical" evidence="7">
    <location>
        <begin position="236"/>
        <end position="261"/>
    </location>
</feature>
<dbReference type="Proteomes" id="UP000830729">
    <property type="component" value="Chromosome"/>
</dbReference>
<evidence type="ECO:0000256" key="2">
    <source>
        <dbReference type="ARBA" id="ARBA00009773"/>
    </source>
</evidence>
<dbReference type="InterPro" id="IPR002549">
    <property type="entry name" value="AI-2E-like"/>
</dbReference>
<keyword evidence="4 7" id="KW-1133">Transmembrane helix</keyword>
<comment type="similarity">
    <text evidence="2">Belongs to the autoinducer-2 exporter (AI-2E) (TC 2.A.86) family.</text>
</comment>
<feature type="compositionally biased region" description="Basic and acidic residues" evidence="6">
    <location>
        <begin position="394"/>
        <end position="406"/>
    </location>
</feature>
<dbReference type="AlphaFoldDB" id="A0A8U0HYQ8"/>
<evidence type="ECO:0000256" key="1">
    <source>
        <dbReference type="ARBA" id="ARBA00004141"/>
    </source>
</evidence>
<evidence type="ECO:0000256" key="7">
    <source>
        <dbReference type="SAM" id="Phobius"/>
    </source>
</evidence>
<evidence type="ECO:0000256" key="5">
    <source>
        <dbReference type="ARBA" id="ARBA00023136"/>
    </source>
</evidence>
<comment type="subcellular location">
    <subcellularLocation>
        <location evidence="1">Membrane</location>
        <topology evidence="1">Multi-pass membrane protein</topology>
    </subcellularLocation>
</comment>
<feature type="transmembrane region" description="Helical" evidence="7">
    <location>
        <begin position="309"/>
        <end position="333"/>
    </location>
</feature>
<dbReference type="Pfam" id="PF01594">
    <property type="entry name" value="AI-2E_transport"/>
    <property type="match status" value="1"/>
</dbReference>
<feature type="transmembrane region" description="Helical" evidence="7">
    <location>
        <begin position="273"/>
        <end position="297"/>
    </location>
</feature>
<evidence type="ECO:0000313" key="8">
    <source>
        <dbReference type="EMBL" id="UPV75923.1"/>
    </source>
</evidence>
<name>A0A8U0HYQ8_9EURY</name>
<gene>
    <name evidence="8" type="ORF">M0R89_07650</name>
</gene>
<sequence length="406" mass="43039">MVGLPEERERLAWWVLTLAVAGIFAFVLWSFVGTIVLGVFLYYGARPLYRRLRTEFSSDHAADLTLLIVLVPVLALVGYTVLVGLDQLSQLTGASLESYARFVPGSTEQATALVENARGLLGPGPMQGQMQEVLSTAVSAFTALTAGLAHLVLSFLLAFTLLREDARIAAWFRDQFAPEGSAAYAYGEAVDEDLHTVYVGNVLTVFAVIVLGLVVYNGLNFLSPETIGVPVPTLLALLTGLATLVPLVVGKIVYVPVGLYLGYQAATGPGPLWFPAVFFVACFLLLDLLPVAVLRPYIAGRNIHGGLMIFAYIGGTMLFGWYGLFLGPLLVVVGVHLARIVLPGLVHGDSVTGEVLTAQSLGADPETVVESPATDGSDGAVPDSGDETTTDGGKTAETEPASEREE</sequence>
<evidence type="ECO:0000256" key="4">
    <source>
        <dbReference type="ARBA" id="ARBA00022989"/>
    </source>
</evidence>
<dbReference type="KEGG" id="halx:M0R89_07650"/>